<reference evidence="2" key="1">
    <citation type="submission" date="2020-03" db="EMBL/GenBank/DDBJ databases">
        <title>The deep terrestrial virosphere.</title>
        <authorList>
            <person name="Holmfeldt K."/>
            <person name="Nilsson E."/>
            <person name="Simone D."/>
            <person name="Lopez-Fernandez M."/>
            <person name="Wu X."/>
            <person name="de Brujin I."/>
            <person name="Lundin D."/>
            <person name="Andersson A."/>
            <person name="Bertilsson S."/>
            <person name="Dopson M."/>
        </authorList>
    </citation>
    <scope>NUCLEOTIDE SEQUENCE</scope>
    <source>
        <strain evidence="2">MM415A00842</strain>
        <strain evidence="1">MM415B00852</strain>
    </source>
</reference>
<proteinExistence type="predicted"/>
<dbReference type="EMBL" id="MT141457">
    <property type="protein sequence ID" value="QJA61909.1"/>
    <property type="molecule type" value="Genomic_DNA"/>
</dbReference>
<evidence type="ECO:0000313" key="2">
    <source>
        <dbReference type="EMBL" id="QJA79691.1"/>
    </source>
</evidence>
<organism evidence="2">
    <name type="scientific">viral metagenome</name>
    <dbReference type="NCBI Taxonomy" id="1070528"/>
    <lineage>
        <taxon>unclassified sequences</taxon>
        <taxon>metagenomes</taxon>
        <taxon>organismal metagenomes</taxon>
    </lineage>
</organism>
<evidence type="ECO:0008006" key="3">
    <source>
        <dbReference type="Google" id="ProtNLM"/>
    </source>
</evidence>
<name>A0A6M3KDJ5_9ZZZZ</name>
<sequence length="100" mass="11925">MRIRTFLEGKQDFWGKLEGSEYMIREVGVNQYEITKWTRGDTPTEIYRCYNTGKGKWTCDCPARGTCKHIKMVKDWIKKGKTPAYDVSDIHKYLKKYLYK</sequence>
<evidence type="ECO:0000313" key="1">
    <source>
        <dbReference type="EMBL" id="QJA61909.1"/>
    </source>
</evidence>
<protein>
    <recommendedName>
        <fullName evidence="3">SWIM-type domain-containing protein</fullName>
    </recommendedName>
</protein>
<dbReference type="EMBL" id="MT142391">
    <property type="protein sequence ID" value="QJA79691.1"/>
    <property type="molecule type" value="Genomic_DNA"/>
</dbReference>
<dbReference type="AlphaFoldDB" id="A0A6M3KDJ5"/>
<accession>A0A6M3KDJ5</accession>
<gene>
    <name evidence="2" type="ORF">MM415A00842_0002</name>
    <name evidence="1" type="ORF">MM415B00852_0002</name>
</gene>